<evidence type="ECO:0000313" key="2">
    <source>
        <dbReference type="EMBL" id="GAY21500.1"/>
    </source>
</evidence>
<accession>A0A292ZF54</accession>
<organism evidence="2 3">
    <name type="scientific">Sphingobium fuliginis (strain ATCC 27551)</name>
    <dbReference type="NCBI Taxonomy" id="336203"/>
    <lineage>
        <taxon>Bacteria</taxon>
        <taxon>Pseudomonadati</taxon>
        <taxon>Pseudomonadota</taxon>
        <taxon>Alphaproteobacteria</taxon>
        <taxon>Sphingomonadales</taxon>
        <taxon>Sphingomonadaceae</taxon>
        <taxon>Sphingobium</taxon>
    </lineage>
</organism>
<keyword evidence="1" id="KW-0472">Membrane</keyword>
<feature type="transmembrane region" description="Helical" evidence="1">
    <location>
        <begin position="14"/>
        <end position="33"/>
    </location>
</feature>
<evidence type="ECO:0000256" key="1">
    <source>
        <dbReference type="SAM" id="Phobius"/>
    </source>
</evidence>
<comment type="caution">
    <text evidence="2">The sequence shown here is derived from an EMBL/GenBank/DDBJ whole genome shotgun (WGS) entry which is preliminary data.</text>
</comment>
<protein>
    <submittedName>
        <fullName evidence="2">Uncharacterized protein</fullName>
    </submittedName>
</protein>
<dbReference type="AlphaFoldDB" id="A0A292ZF54"/>
<gene>
    <name evidence="2" type="ORF">SFOMI_2048</name>
</gene>
<evidence type="ECO:0000313" key="3">
    <source>
        <dbReference type="Proteomes" id="UP000221538"/>
    </source>
</evidence>
<keyword evidence="1" id="KW-0812">Transmembrane</keyword>
<proteinExistence type="predicted"/>
<keyword evidence="1" id="KW-1133">Transmembrane helix</keyword>
<dbReference type="EMBL" id="BEWI01000031">
    <property type="protein sequence ID" value="GAY21500.1"/>
    <property type="molecule type" value="Genomic_DNA"/>
</dbReference>
<reference evidence="2 3" key="2">
    <citation type="journal article" date="2013" name="Environ. Sci. Technol.">
        <title>The 4-tert-butylphenol-utilizing bacterium Sphingobium fuliginis OMI can degrade bisphenols via phenolic ring hydroxylation and meta-cleavage pathway.</title>
        <authorList>
            <person name="Ogata Y."/>
            <person name="Goda S."/>
            <person name="Toyama T."/>
            <person name="Sei K."/>
            <person name="Ike M."/>
        </authorList>
    </citation>
    <scope>NUCLEOTIDE SEQUENCE [LARGE SCALE GENOMIC DNA]</scope>
    <source>
        <strain evidence="2 3">OMI</strain>
    </source>
</reference>
<dbReference type="Proteomes" id="UP000221538">
    <property type="component" value="Unassembled WGS sequence"/>
</dbReference>
<name>A0A292ZF54_SPHSA</name>
<reference evidence="2 3" key="1">
    <citation type="journal article" date="2013" name="Biodegradation">
        <title>Occurrence of 4-tert-butylphenol (4-t-BP) biodegradation in an aquatic sample caused by the presence of Spirodela polyrrhiza and isolation of a 4-t-BP-utilizing bacterium.</title>
        <authorList>
            <person name="Ogata Y."/>
            <person name="Toyama T."/>
            <person name="Yu N."/>
            <person name="Wang X."/>
            <person name="Sei K."/>
            <person name="Ike M."/>
        </authorList>
    </citation>
    <scope>NUCLEOTIDE SEQUENCE [LARGE SCALE GENOMIC DNA]</scope>
    <source>
        <strain evidence="2 3">OMI</strain>
    </source>
</reference>
<sequence>MRSHSLSGVTFHPVMRFIAFMGMVAAWFNHALWDRNDE</sequence>